<evidence type="ECO:0000256" key="5">
    <source>
        <dbReference type="SAM" id="MobiDB-lite"/>
    </source>
</evidence>
<evidence type="ECO:0000256" key="3">
    <source>
        <dbReference type="ARBA" id="ARBA00022833"/>
    </source>
</evidence>
<feature type="region of interest" description="Disordered" evidence="5">
    <location>
        <begin position="1"/>
        <end position="33"/>
    </location>
</feature>
<dbReference type="PROSITE" id="PS01357">
    <property type="entry name" value="ZF_ZZ_1"/>
    <property type="match status" value="1"/>
</dbReference>
<dbReference type="AlphaFoldDB" id="A0A7J6PT27"/>
<protein>
    <recommendedName>
        <fullName evidence="6">ZZ-type domain-containing protein</fullName>
    </recommendedName>
</protein>
<evidence type="ECO:0000313" key="8">
    <source>
        <dbReference type="Proteomes" id="UP000553632"/>
    </source>
</evidence>
<evidence type="ECO:0000256" key="1">
    <source>
        <dbReference type="ARBA" id="ARBA00022723"/>
    </source>
</evidence>
<accession>A0A7J6PT27</accession>
<dbReference type="GO" id="GO:0008270">
    <property type="term" value="F:zinc ion binding"/>
    <property type="evidence" value="ECO:0007669"/>
    <property type="project" value="UniProtKB-KW"/>
</dbReference>
<evidence type="ECO:0000259" key="6">
    <source>
        <dbReference type="PROSITE" id="PS50135"/>
    </source>
</evidence>
<feature type="non-terminal residue" evidence="7">
    <location>
        <position position="1"/>
    </location>
</feature>
<dbReference type="Gene3D" id="3.30.60.90">
    <property type="match status" value="1"/>
</dbReference>
<keyword evidence="8" id="KW-1185">Reference proteome</keyword>
<evidence type="ECO:0000256" key="4">
    <source>
        <dbReference type="PROSITE-ProRule" id="PRU00228"/>
    </source>
</evidence>
<reference evidence="7 8" key="1">
    <citation type="submission" date="2020-04" db="EMBL/GenBank/DDBJ databases">
        <title>Perkinsus olseni comparative genomics.</title>
        <authorList>
            <person name="Bogema D.R."/>
        </authorList>
    </citation>
    <scope>NUCLEOTIDE SEQUENCE [LARGE SCALE GENOMIC DNA]</scope>
    <source>
        <strain evidence="7 8">ATCC PRA-207</strain>
    </source>
</reference>
<gene>
    <name evidence="7" type="ORF">FOZ63_014268</name>
</gene>
<evidence type="ECO:0000256" key="2">
    <source>
        <dbReference type="ARBA" id="ARBA00022771"/>
    </source>
</evidence>
<dbReference type="InterPro" id="IPR013087">
    <property type="entry name" value="Znf_C2H2_type"/>
</dbReference>
<dbReference type="EMBL" id="JABANO010038251">
    <property type="protein sequence ID" value="KAF4698856.1"/>
    <property type="molecule type" value="Genomic_DNA"/>
</dbReference>
<proteinExistence type="predicted"/>
<keyword evidence="1" id="KW-0479">Metal-binding</keyword>
<keyword evidence="3" id="KW-0862">Zinc</keyword>
<sequence length="107" mass="11443">AGSPKELRLNVKGGPEATPVKSRSSSPSEPMDSHTVATLHLDSCHGCGMAPIIGCCYRCSTCSDFVFCSRCYEHHDQSHTLTVVSLAVNGIILLSNHLNCPVGIWDS</sequence>
<keyword evidence="2 4" id="KW-0863">Zinc-finger</keyword>
<dbReference type="InterPro" id="IPR043145">
    <property type="entry name" value="Znf_ZZ_sf"/>
</dbReference>
<dbReference type="Proteomes" id="UP000553632">
    <property type="component" value="Unassembled WGS sequence"/>
</dbReference>
<feature type="compositionally biased region" description="Low complexity" evidence="5">
    <location>
        <begin position="19"/>
        <end position="30"/>
    </location>
</feature>
<evidence type="ECO:0000313" key="7">
    <source>
        <dbReference type="EMBL" id="KAF4698856.1"/>
    </source>
</evidence>
<organism evidence="7 8">
    <name type="scientific">Perkinsus olseni</name>
    <name type="common">Perkinsus atlanticus</name>
    <dbReference type="NCBI Taxonomy" id="32597"/>
    <lineage>
        <taxon>Eukaryota</taxon>
        <taxon>Sar</taxon>
        <taxon>Alveolata</taxon>
        <taxon>Perkinsozoa</taxon>
        <taxon>Perkinsea</taxon>
        <taxon>Perkinsida</taxon>
        <taxon>Perkinsidae</taxon>
        <taxon>Perkinsus</taxon>
    </lineage>
</organism>
<dbReference type="InterPro" id="IPR000433">
    <property type="entry name" value="Znf_ZZ"/>
</dbReference>
<feature type="domain" description="ZZ-type" evidence="6">
    <location>
        <begin position="39"/>
        <end position="89"/>
    </location>
</feature>
<dbReference type="PROSITE" id="PS50135">
    <property type="entry name" value="ZF_ZZ_2"/>
    <property type="match status" value="1"/>
</dbReference>
<dbReference type="Pfam" id="PF00569">
    <property type="entry name" value="ZZ"/>
    <property type="match status" value="1"/>
</dbReference>
<dbReference type="SUPFAM" id="SSF57850">
    <property type="entry name" value="RING/U-box"/>
    <property type="match status" value="1"/>
</dbReference>
<comment type="caution">
    <text evidence="7">The sequence shown here is derived from an EMBL/GenBank/DDBJ whole genome shotgun (WGS) entry which is preliminary data.</text>
</comment>
<name>A0A7J6PT27_PEROL</name>
<dbReference type="PROSITE" id="PS00028">
    <property type="entry name" value="ZINC_FINGER_C2H2_1"/>
    <property type="match status" value="1"/>
</dbReference>